<feature type="transmembrane region" description="Helical" evidence="1">
    <location>
        <begin position="12"/>
        <end position="37"/>
    </location>
</feature>
<dbReference type="InterPro" id="IPR052022">
    <property type="entry name" value="26kDa_periplasmic_antigen"/>
</dbReference>
<dbReference type="Pfam" id="PF04402">
    <property type="entry name" value="SIMPL"/>
    <property type="match status" value="1"/>
</dbReference>
<dbReference type="PANTHER" id="PTHR34387">
    <property type="entry name" value="SLR1258 PROTEIN"/>
    <property type="match status" value="1"/>
</dbReference>
<protein>
    <recommendedName>
        <fullName evidence="4">SIMPL domain-containing protein</fullName>
    </recommendedName>
</protein>
<dbReference type="GO" id="GO:0006974">
    <property type="term" value="P:DNA damage response"/>
    <property type="evidence" value="ECO:0007669"/>
    <property type="project" value="TreeGrafter"/>
</dbReference>
<dbReference type="EMBL" id="PFBD01000008">
    <property type="protein sequence ID" value="PIR87332.1"/>
    <property type="molecule type" value="Genomic_DNA"/>
</dbReference>
<dbReference type="Gene3D" id="3.30.110.170">
    <property type="entry name" value="Protein of unknown function (DUF541), domain 1"/>
    <property type="match status" value="1"/>
</dbReference>
<reference evidence="3" key="1">
    <citation type="submission" date="2017-09" db="EMBL/GenBank/DDBJ databases">
        <title>Depth-based differentiation of microbial function through sediment-hosted aquifers and enrichment of novel symbionts in the deep terrestrial subsurface.</title>
        <authorList>
            <person name="Probst A.J."/>
            <person name="Ladd B."/>
            <person name="Jarett J.K."/>
            <person name="Geller-Mcgrath D.E."/>
            <person name="Sieber C.M.K."/>
            <person name="Emerson J.B."/>
            <person name="Anantharaman K."/>
            <person name="Thomas B.C."/>
            <person name="Malmstrom R."/>
            <person name="Stieglmeier M."/>
            <person name="Klingl A."/>
            <person name="Woyke T."/>
            <person name="Ryan C.M."/>
            <person name="Banfield J.F."/>
        </authorList>
    </citation>
    <scope>NUCLEOTIDE SEQUENCE [LARGE SCALE GENOMIC DNA]</scope>
</reference>
<dbReference type="Gene3D" id="3.30.70.2970">
    <property type="entry name" value="Protein of unknown function (DUF541), domain 2"/>
    <property type="match status" value="1"/>
</dbReference>
<name>A0A2H0ULP6_9BACT</name>
<sequence>MFKKETMEGMKGIFWMLLNVVMVFVLFLGIIGMTAIARYSNAVVPSRTVTVTGEGEVEVSPDLATLNFSVVTQGKDPDAITKQNTEKMNTVIAFVKEQGIEAKDIKTSNFNLYPRYTYLEREEPSITGYELNQGVTVKIRDLDKVSTIVGGLTSRGINQISSVSYSIDDPEAQRVEARQEAFAEAYEKARVMARQNGVRIARVINFSEGFSGGYPPIMYAKEEAYGRGGDMAMSSAMPNFEAGSEEVKVFVTVTYEIE</sequence>
<accession>A0A2H0ULP6</accession>
<dbReference type="InterPro" id="IPR007497">
    <property type="entry name" value="SIMPL/DUF541"/>
</dbReference>
<gene>
    <name evidence="2" type="ORF">COU11_01115</name>
</gene>
<evidence type="ECO:0000313" key="3">
    <source>
        <dbReference type="Proteomes" id="UP000229526"/>
    </source>
</evidence>
<keyword evidence="1" id="KW-0812">Transmembrane</keyword>
<dbReference type="PANTHER" id="PTHR34387:SF2">
    <property type="entry name" value="SLR1258 PROTEIN"/>
    <property type="match status" value="1"/>
</dbReference>
<dbReference type="Proteomes" id="UP000229526">
    <property type="component" value="Unassembled WGS sequence"/>
</dbReference>
<proteinExistence type="predicted"/>
<evidence type="ECO:0008006" key="4">
    <source>
        <dbReference type="Google" id="ProtNLM"/>
    </source>
</evidence>
<dbReference type="AlphaFoldDB" id="A0A2H0ULP6"/>
<comment type="caution">
    <text evidence="2">The sequence shown here is derived from an EMBL/GenBank/DDBJ whole genome shotgun (WGS) entry which is preliminary data.</text>
</comment>
<organism evidence="2 3">
    <name type="scientific">Candidatus Harrisonbacteria bacterium CG10_big_fil_rev_8_21_14_0_10_49_15</name>
    <dbReference type="NCBI Taxonomy" id="1974587"/>
    <lineage>
        <taxon>Bacteria</taxon>
        <taxon>Candidatus Harrisoniibacteriota</taxon>
    </lineage>
</organism>
<keyword evidence="1" id="KW-0472">Membrane</keyword>
<keyword evidence="1" id="KW-1133">Transmembrane helix</keyword>
<evidence type="ECO:0000256" key="1">
    <source>
        <dbReference type="SAM" id="Phobius"/>
    </source>
</evidence>
<evidence type="ECO:0000313" key="2">
    <source>
        <dbReference type="EMBL" id="PIR87332.1"/>
    </source>
</evidence>